<dbReference type="EMBL" id="BSRX01000009">
    <property type="protein sequence ID" value="GLW53972.1"/>
    <property type="molecule type" value="Genomic_DNA"/>
</dbReference>
<organism evidence="1 2">
    <name type="scientific">Kitasatospora phosalacinea</name>
    <dbReference type="NCBI Taxonomy" id="2065"/>
    <lineage>
        <taxon>Bacteria</taxon>
        <taxon>Bacillati</taxon>
        <taxon>Actinomycetota</taxon>
        <taxon>Actinomycetes</taxon>
        <taxon>Kitasatosporales</taxon>
        <taxon>Streptomycetaceae</taxon>
        <taxon>Kitasatospora</taxon>
    </lineage>
</organism>
<dbReference type="InterPro" id="IPR024411">
    <property type="entry name" value="Tail_terminator_phage"/>
</dbReference>
<name>A0A9W6PFK1_9ACTN</name>
<dbReference type="Pfam" id="PF12691">
    <property type="entry name" value="Phage_tail_terminator_6"/>
    <property type="match status" value="1"/>
</dbReference>
<dbReference type="Proteomes" id="UP001165143">
    <property type="component" value="Unassembled WGS sequence"/>
</dbReference>
<evidence type="ECO:0000313" key="1">
    <source>
        <dbReference type="EMBL" id="GLW53972.1"/>
    </source>
</evidence>
<protein>
    <recommendedName>
        <fullName evidence="3">Tail terminator</fullName>
    </recommendedName>
</protein>
<sequence length="149" mass="15955">MPARHRGGAPITDPLDGLARYLHAAGLLVYDPTGAAGDCFAETMPTAPDRAVQLTLYGAGEPDPLNGWDERSLQVRVRGTADPRISRTRAEAIFSALHGLAGVELPGGLWLVLCIAQQTPYPLGVDSAGRHEHVVNLRLDIEATNPRPF</sequence>
<gene>
    <name evidence="1" type="ORF">Kpho01_19830</name>
</gene>
<proteinExistence type="predicted"/>
<comment type="caution">
    <text evidence="1">The sequence shown here is derived from an EMBL/GenBank/DDBJ whole genome shotgun (WGS) entry which is preliminary data.</text>
</comment>
<dbReference type="AlphaFoldDB" id="A0A9W6PFK1"/>
<reference evidence="1" key="1">
    <citation type="submission" date="2023-02" db="EMBL/GenBank/DDBJ databases">
        <title>Kitasatospora phosalacinea NBRC 14362.</title>
        <authorList>
            <person name="Ichikawa N."/>
            <person name="Sato H."/>
            <person name="Tonouchi N."/>
        </authorList>
    </citation>
    <scope>NUCLEOTIDE SEQUENCE</scope>
    <source>
        <strain evidence="1">NBRC 14362</strain>
    </source>
</reference>
<evidence type="ECO:0000313" key="2">
    <source>
        <dbReference type="Proteomes" id="UP001165143"/>
    </source>
</evidence>
<evidence type="ECO:0008006" key="3">
    <source>
        <dbReference type="Google" id="ProtNLM"/>
    </source>
</evidence>
<dbReference type="RefSeq" id="WP_234337243.1">
    <property type="nucleotide sequence ID" value="NZ_BSRX01000009.1"/>
</dbReference>
<accession>A0A9W6PFK1</accession>